<keyword evidence="1" id="KW-0812">Transmembrane</keyword>
<organism evidence="2 3">
    <name type="scientific">Neobacillus rhizosphaerae</name>
    <dbReference type="NCBI Taxonomy" id="2880965"/>
    <lineage>
        <taxon>Bacteria</taxon>
        <taxon>Bacillati</taxon>
        <taxon>Bacillota</taxon>
        <taxon>Bacilli</taxon>
        <taxon>Bacillales</taxon>
        <taxon>Bacillaceae</taxon>
        <taxon>Neobacillus</taxon>
    </lineage>
</organism>
<evidence type="ECO:0000313" key="2">
    <source>
        <dbReference type="EMBL" id="CAH2714602.1"/>
    </source>
</evidence>
<dbReference type="Proteomes" id="UP000838308">
    <property type="component" value="Unassembled WGS sequence"/>
</dbReference>
<feature type="transmembrane region" description="Helical" evidence="1">
    <location>
        <begin position="24"/>
        <end position="41"/>
    </location>
</feature>
<comment type="caution">
    <text evidence="2">The sequence shown here is derived from an EMBL/GenBank/DDBJ whole genome shotgun (WGS) entry which is preliminary data.</text>
</comment>
<dbReference type="EMBL" id="CALBWS010000008">
    <property type="protein sequence ID" value="CAH2714602.1"/>
    <property type="molecule type" value="Genomic_DNA"/>
</dbReference>
<protein>
    <submittedName>
        <fullName evidence="2">Uncharacterized protein</fullName>
    </submittedName>
</protein>
<accession>A0ABN8KPK5</accession>
<evidence type="ECO:0000256" key="1">
    <source>
        <dbReference type="SAM" id="Phobius"/>
    </source>
</evidence>
<name>A0ABN8KPK5_9BACI</name>
<evidence type="ECO:0000313" key="3">
    <source>
        <dbReference type="Proteomes" id="UP000838308"/>
    </source>
</evidence>
<keyword evidence="1" id="KW-1133">Transmembrane helix</keyword>
<sequence>MVIYSVGFGLVSYILLFSYNQQPFIGNLIWSVIVLIYTLYVRKSFFHIENEGKVH</sequence>
<keyword evidence="3" id="KW-1185">Reference proteome</keyword>
<proteinExistence type="predicted"/>
<keyword evidence="1" id="KW-0472">Membrane</keyword>
<reference evidence="2" key="1">
    <citation type="submission" date="2022-04" db="EMBL/GenBank/DDBJ databases">
        <authorList>
            <person name="Criscuolo A."/>
        </authorList>
    </citation>
    <scope>NUCLEOTIDE SEQUENCE</scope>
    <source>
        <strain evidence="2">CIP111895</strain>
    </source>
</reference>
<gene>
    <name evidence="2" type="ORF">BACCIP111895_01774</name>
</gene>